<evidence type="ECO:0000256" key="8">
    <source>
        <dbReference type="SAM" id="MobiDB-lite"/>
    </source>
</evidence>
<dbReference type="GeneID" id="57365684"/>
<evidence type="ECO:0000256" key="1">
    <source>
        <dbReference type="ARBA" id="ARBA00022475"/>
    </source>
</evidence>
<accession>A0AAP3U1F9</accession>
<protein>
    <recommendedName>
        <fullName evidence="7">Endolytic murein transglycosylase</fullName>
        <ecNumber evidence="7">4.2.2.29</ecNumber>
    </recommendedName>
    <alternativeName>
        <fullName evidence="7">Peptidoglycan lytic transglycosylase</fullName>
    </alternativeName>
    <alternativeName>
        <fullName evidence="7">Peptidoglycan polymerization terminase</fullName>
    </alternativeName>
</protein>
<feature type="site" description="Important for catalytic activity" evidence="7">
    <location>
        <position position="263"/>
    </location>
</feature>
<dbReference type="RefSeq" id="WP_005916549.1">
    <property type="nucleotide sequence ID" value="NZ_BJMF01000002.1"/>
</dbReference>
<dbReference type="Proteomes" id="UP001280897">
    <property type="component" value="Unassembled WGS sequence"/>
</dbReference>
<evidence type="ECO:0000256" key="4">
    <source>
        <dbReference type="ARBA" id="ARBA00023136"/>
    </source>
</evidence>
<evidence type="ECO:0000313" key="10">
    <source>
        <dbReference type="Proteomes" id="UP001280897"/>
    </source>
</evidence>
<evidence type="ECO:0000313" key="9">
    <source>
        <dbReference type="EMBL" id="MDV2620189.1"/>
    </source>
</evidence>
<keyword evidence="5 7" id="KW-0456">Lyase</keyword>
<dbReference type="NCBIfam" id="TIGR00247">
    <property type="entry name" value="endolytic transglycosylase MltG"/>
    <property type="match status" value="1"/>
</dbReference>
<comment type="catalytic activity">
    <reaction evidence="7">
        <text>a peptidoglycan chain = a peptidoglycan chain with N-acetyl-1,6-anhydromuramyl-[peptide] at the reducing end + a peptidoglycan chain with N-acetylglucosamine at the non-reducing end.</text>
        <dbReference type="EC" id="4.2.2.29"/>
    </reaction>
</comment>
<dbReference type="GO" id="GO:0071555">
    <property type="term" value="P:cell wall organization"/>
    <property type="evidence" value="ECO:0007669"/>
    <property type="project" value="UniProtKB-KW"/>
</dbReference>
<name>A0AAP3U1F9_PEDAC</name>
<evidence type="ECO:0000256" key="2">
    <source>
        <dbReference type="ARBA" id="ARBA00022692"/>
    </source>
</evidence>
<reference evidence="9" key="1">
    <citation type="journal article" date="2023" name="PeerJ">
        <title>Selection and evaluation of lactic acid bacteria from chicken feces in Thailand as potential probiotics.</title>
        <authorList>
            <person name="Khurajog B."/>
            <person name="Disastra Y."/>
            <person name="Lawwyne L.D."/>
            <person name="Sirichokchatchawan W."/>
            <person name="Niyomtham W."/>
            <person name="Yindee J."/>
            <person name="Hampson D.J."/>
            <person name="Prapasarakul N."/>
        </authorList>
    </citation>
    <scope>NUCLEOTIDE SEQUENCE</scope>
    <source>
        <strain evidence="9">BF9</strain>
    </source>
</reference>
<keyword evidence="2 7" id="KW-0812">Transmembrane</keyword>
<keyword evidence="6 7" id="KW-0961">Cell wall biogenesis/degradation</keyword>
<evidence type="ECO:0000256" key="5">
    <source>
        <dbReference type="ARBA" id="ARBA00023239"/>
    </source>
</evidence>
<comment type="subcellular location">
    <subcellularLocation>
        <location evidence="7">Cell membrane</location>
        <topology evidence="7">Single-pass membrane protein</topology>
    </subcellularLocation>
</comment>
<dbReference type="HAMAP" id="MF_02065">
    <property type="entry name" value="MltG"/>
    <property type="match status" value="1"/>
</dbReference>
<dbReference type="GO" id="GO:0009252">
    <property type="term" value="P:peptidoglycan biosynthetic process"/>
    <property type="evidence" value="ECO:0007669"/>
    <property type="project" value="UniProtKB-UniRule"/>
</dbReference>
<reference evidence="9" key="2">
    <citation type="submission" date="2023-10" db="EMBL/GenBank/DDBJ databases">
        <authorList>
            <person name="Khurajog B."/>
        </authorList>
    </citation>
    <scope>NUCLEOTIDE SEQUENCE</scope>
    <source>
        <strain evidence="9">BF9</strain>
    </source>
</reference>
<organism evidence="9 10">
    <name type="scientific">Pediococcus acidilactici</name>
    <dbReference type="NCBI Taxonomy" id="1254"/>
    <lineage>
        <taxon>Bacteria</taxon>
        <taxon>Bacillati</taxon>
        <taxon>Bacillota</taxon>
        <taxon>Bacilli</taxon>
        <taxon>Lactobacillales</taxon>
        <taxon>Lactobacillaceae</taxon>
        <taxon>Pediococcus</taxon>
        <taxon>Pediococcus acidilactici group</taxon>
    </lineage>
</organism>
<keyword evidence="3 7" id="KW-1133">Transmembrane helix</keyword>
<proteinExistence type="inferred from homology"/>
<dbReference type="GO" id="GO:0005886">
    <property type="term" value="C:plasma membrane"/>
    <property type="evidence" value="ECO:0007669"/>
    <property type="project" value="UniProtKB-SubCell"/>
</dbReference>
<dbReference type="PANTHER" id="PTHR30518">
    <property type="entry name" value="ENDOLYTIC MUREIN TRANSGLYCOSYLASE"/>
    <property type="match status" value="1"/>
</dbReference>
<dbReference type="PANTHER" id="PTHR30518:SF2">
    <property type="entry name" value="ENDOLYTIC MUREIN TRANSGLYCOSYLASE"/>
    <property type="match status" value="1"/>
</dbReference>
<dbReference type="GO" id="GO:0008932">
    <property type="term" value="F:lytic endotransglycosylase activity"/>
    <property type="evidence" value="ECO:0007669"/>
    <property type="project" value="UniProtKB-UniRule"/>
</dbReference>
<comment type="function">
    <text evidence="7">Functions as a peptidoglycan terminase that cleaves nascent peptidoglycan strands endolytically to terminate their elongation.</text>
</comment>
<evidence type="ECO:0000256" key="3">
    <source>
        <dbReference type="ARBA" id="ARBA00022989"/>
    </source>
</evidence>
<dbReference type="InterPro" id="IPR003770">
    <property type="entry name" value="MLTG-like"/>
</dbReference>
<dbReference type="EC" id="4.2.2.29" evidence="7"/>
<comment type="similarity">
    <text evidence="7">Belongs to the transglycosylase MltG family.</text>
</comment>
<dbReference type="EMBL" id="JAWJAV010000001">
    <property type="protein sequence ID" value="MDV2620189.1"/>
    <property type="molecule type" value="Genomic_DNA"/>
</dbReference>
<keyword evidence="1 7" id="KW-1003">Cell membrane</keyword>
<dbReference type="CDD" id="cd08010">
    <property type="entry name" value="MltG_like"/>
    <property type="match status" value="1"/>
</dbReference>
<dbReference type="Gene3D" id="3.30.1490.480">
    <property type="entry name" value="Endolytic murein transglycosylase"/>
    <property type="match status" value="1"/>
</dbReference>
<sequence>MNNNSNDSNQSRRRRTDNSHANKNSHQIIKWVISILAVVIIITTFMGYRYYSSSLKPLNPQSNKQIEVNIPIGSTAREVGSILEKKQVVKSGAVFNYYTKKQKLNNFQAGYYVLKPSMTLKQIATKLEKGGAAEPIALNGPRILIKEGENIDQIADSIAKDSKYFTKKDFLKLMKDESFIKQLAKKYPKLLGSAMDAQGVRYRLEGYLFPASYSVSKDTSLKDVVTQMVAKEDAVLQPYYGKIKEKGLTVQQTLSIASLVEMEGSKASDRTKIAGVFLNRIKQGETLGSDVSTRYAVKKSATENLTASDLANPSPYNTRVSTGYMPGPVDNPGENSILSVINADTKDGYLYFFAVTKKTGGHKVGDVLFYKDFDKFNNDVAKYNPEGK</sequence>
<comment type="caution">
    <text evidence="9">The sequence shown here is derived from an EMBL/GenBank/DDBJ whole genome shotgun (WGS) entry which is preliminary data.</text>
</comment>
<gene>
    <name evidence="7 9" type="primary">mltG</name>
    <name evidence="9" type="ORF">R0G89_00365</name>
</gene>
<feature type="region of interest" description="Disordered" evidence="8">
    <location>
        <begin position="1"/>
        <end position="21"/>
    </location>
</feature>
<evidence type="ECO:0000256" key="7">
    <source>
        <dbReference type="HAMAP-Rule" id="MF_02065"/>
    </source>
</evidence>
<feature type="transmembrane region" description="Helical" evidence="7">
    <location>
        <begin position="28"/>
        <end position="48"/>
    </location>
</feature>
<keyword evidence="4 7" id="KW-0472">Membrane</keyword>
<dbReference type="AlphaFoldDB" id="A0AAP3U1F9"/>
<evidence type="ECO:0000256" key="6">
    <source>
        <dbReference type="ARBA" id="ARBA00023316"/>
    </source>
</evidence>
<dbReference type="Pfam" id="PF02618">
    <property type="entry name" value="YceG"/>
    <property type="match status" value="1"/>
</dbReference>